<keyword evidence="2" id="KW-0479">Metal-binding</keyword>
<dbReference type="PANTHER" id="PTHR11113">
    <property type="entry name" value="N-ACETYLGLUCOSAMINE-6-PHOSPHATE DEACETYLASE"/>
    <property type="match status" value="1"/>
</dbReference>
<dbReference type="InterPro" id="IPR006680">
    <property type="entry name" value="Amidohydro-rel"/>
</dbReference>
<dbReference type="InterPro" id="IPR003764">
    <property type="entry name" value="GlcNAc_6-P_deAcase"/>
</dbReference>
<dbReference type="Proteomes" id="UP001596012">
    <property type="component" value="Unassembled WGS sequence"/>
</dbReference>
<organism evidence="7 8">
    <name type="scientific">Streptomyces xiangluensis</name>
    <dbReference type="NCBI Taxonomy" id="2665720"/>
    <lineage>
        <taxon>Bacteria</taxon>
        <taxon>Bacillati</taxon>
        <taxon>Actinomycetota</taxon>
        <taxon>Actinomycetes</taxon>
        <taxon>Kitasatosporales</taxon>
        <taxon>Streptomycetaceae</taxon>
        <taxon>Streptomyces</taxon>
    </lineage>
</organism>
<feature type="domain" description="Amidohydrolase-related" evidence="6">
    <location>
        <begin position="48"/>
        <end position="379"/>
    </location>
</feature>
<accession>A0ABV8YMH3</accession>
<evidence type="ECO:0000256" key="3">
    <source>
        <dbReference type="ARBA" id="ARBA00022801"/>
    </source>
</evidence>
<protein>
    <submittedName>
        <fullName evidence="7">N-acetylglucosamine-6-phosphate deacetylase</fullName>
        <ecNumber evidence="7">3.5.1.25</ecNumber>
    </submittedName>
</protein>
<evidence type="ECO:0000256" key="5">
    <source>
        <dbReference type="PIRNR" id="PIRNR038994"/>
    </source>
</evidence>
<evidence type="ECO:0000256" key="2">
    <source>
        <dbReference type="ARBA" id="ARBA00022723"/>
    </source>
</evidence>
<keyword evidence="4 5" id="KW-0119">Carbohydrate metabolism</keyword>
<dbReference type="SUPFAM" id="SSF51556">
    <property type="entry name" value="Metallo-dependent hydrolases"/>
    <property type="match status" value="1"/>
</dbReference>
<comment type="caution">
    <text evidence="7">The sequence shown here is derived from an EMBL/GenBank/DDBJ whole genome shotgun (WGS) entry which is preliminary data.</text>
</comment>
<dbReference type="NCBIfam" id="TIGR00221">
    <property type="entry name" value="nagA"/>
    <property type="match status" value="1"/>
</dbReference>
<dbReference type="SUPFAM" id="SSF51338">
    <property type="entry name" value="Composite domain of metallo-dependent hydrolases"/>
    <property type="match status" value="1"/>
</dbReference>
<dbReference type="InterPro" id="IPR032466">
    <property type="entry name" value="Metal_Hydrolase"/>
</dbReference>
<evidence type="ECO:0000256" key="4">
    <source>
        <dbReference type="ARBA" id="ARBA00023277"/>
    </source>
</evidence>
<comment type="similarity">
    <text evidence="1 5">Belongs to the metallo-dependent hydrolases superfamily. NagA family.</text>
</comment>
<dbReference type="GO" id="GO:0008448">
    <property type="term" value="F:N-acetylglucosamine-6-phosphate deacetylase activity"/>
    <property type="evidence" value="ECO:0007669"/>
    <property type="project" value="UniProtKB-EC"/>
</dbReference>
<name>A0ABV8YMH3_9ACTN</name>
<dbReference type="EC" id="3.5.1.25" evidence="7"/>
<evidence type="ECO:0000259" key="6">
    <source>
        <dbReference type="Pfam" id="PF01979"/>
    </source>
</evidence>
<dbReference type="Gene3D" id="2.30.40.10">
    <property type="entry name" value="Urease, subunit C, domain 1"/>
    <property type="match status" value="1"/>
</dbReference>
<sequence length="397" mass="41331">MQQIFARRAIIEGREWNSTTLAIEGGRFTGMREFSDPAGADFRLDDGILIPGLVDLQVNGYHGVDFSHADAADWQHIALRLPETGVTAFAAAFVTAPLPDLADALRRCRTAMDSPSGPARARLLGAHLEGPFLSPAHPGAHDPRLFRDPEPEHIRTLLDAAPAGTLAVITLAPERPSALPAIEELTSAGVLVSLGHTDATAAETIAAIAAGARCVTHLYNAQRPFHHRDPGVIGQALVDPRVSFSLVLDGHHLSPQAAVMAFGLAATRLVLVTDAVAAAGMAAGQYQLGGQTIHTTTGRPPTSAGGAFAGSTLRLDQAVANAVQLGLPLPDAVTAATTRPADLLARPDLGRIAVGARADLVLLDESLRTRATWIGGELVFGNPGIFHCAGVDTGGLS</sequence>
<gene>
    <name evidence="7" type="primary">nagA</name>
    <name evidence="7" type="ORF">ACFPH6_12395</name>
</gene>
<keyword evidence="8" id="KW-1185">Reference proteome</keyword>
<proteinExistence type="inferred from homology"/>
<reference evidence="8" key="1">
    <citation type="journal article" date="2019" name="Int. J. Syst. Evol. Microbiol.">
        <title>The Global Catalogue of Microorganisms (GCM) 10K type strain sequencing project: providing services to taxonomists for standard genome sequencing and annotation.</title>
        <authorList>
            <consortium name="The Broad Institute Genomics Platform"/>
            <consortium name="The Broad Institute Genome Sequencing Center for Infectious Disease"/>
            <person name="Wu L."/>
            <person name="Ma J."/>
        </authorList>
    </citation>
    <scope>NUCLEOTIDE SEQUENCE [LARGE SCALE GENOMIC DNA]</scope>
    <source>
        <strain evidence="8">DT43</strain>
    </source>
</reference>
<dbReference type="EMBL" id="JBHSFG010000020">
    <property type="protein sequence ID" value="MFC4465325.1"/>
    <property type="molecule type" value="Genomic_DNA"/>
</dbReference>
<dbReference type="PANTHER" id="PTHR11113:SF14">
    <property type="entry name" value="N-ACETYLGLUCOSAMINE-6-PHOSPHATE DEACETYLASE"/>
    <property type="match status" value="1"/>
</dbReference>
<evidence type="ECO:0000313" key="7">
    <source>
        <dbReference type="EMBL" id="MFC4465325.1"/>
    </source>
</evidence>
<keyword evidence="3 5" id="KW-0378">Hydrolase</keyword>
<dbReference type="PIRSF" id="PIRSF038994">
    <property type="entry name" value="NagA"/>
    <property type="match status" value="1"/>
</dbReference>
<dbReference type="InterPro" id="IPR011059">
    <property type="entry name" value="Metal-dep_hydrolase_composite"/>
</dbReference>
<dbReference type="Pfam" id="PF01979">
    <property type="entry name" value="Amidohydro_1"/>
    <property type="match status" value="1"/>
</dbReference>
<evidence type="ECO:0000256" key="1">
    <source>
        <dbReference type="ARBA" id="ARBA00010716"/>
    </source>
</evidence>
<evidence type="ECO:0000313" key="8">
    <source>
        <dbReference type="Proteomes" id="UP001596012"/>
    </source>
</evidence>
<dbReference type="RefSeq" id="WP_386341218.1">
    <property type="nucleotide sequence ID" value="NZ_JBHSFG010000020.1"/>
</dbReference>
<dbReference type="Gene3D" id="3.20.20.140">
    <property type="entry name" value="Metal-dependent hydrolases"/>
    <property type="match status" value="1"/>
</dbReference>